<reference evidence="2 3" key="1">
    <citation type="journal article" date="2018" name="PLoS Genet.">
        <title>Population sequencing reveals clonal diversity and ancestral inbreeding in the grapevine cultivar Chardonnay.</title>
        <authorList>
            <person name="Roach M.J."/>
            <person name="Johnson D.L."/>
            <person name="Bohlmann J."/>
            <person name="van Vuuren H.J."/>
            <person name="Jones S.J."/>
            <person name="Pretorius I.S."/>
            <person name="Schmidt S.A."/>
            <person name="Borneman A.R."/>
        </authorList>
    </citation>
    <scope>NUCLEOTIDE SEQUENCE [LARGE SCALE GENOMIC DNA]</scope>
    <source>
        <strain evidence="3">cv. Chardonnay</strain>
        <tissue evidence="2">Leaf</tissue>
    </source>
</reference>
<feature type="compositionally biased region" description="Low complexity" evidence="1">
    <location>
        <begin position="174"/>
        <end position="189"/>
    </location>
</feature>
<accession>A0A438C2H6</accession>
<evidence type="ECO:0000313" key="3">
    <source>
        <dbReference type="Proteomes" id="UP000288805"/>
    </source>
</evidence>
<organism evidence="2 3">
    <name type="scientific">Vitis vinifera</name>
    <name type="common">Grape</name>
    <dbReference type="NCBI Taxonomy" id="29760"/>
    <lineage>
        <taxon>Eukaryota</taxon>
        <taxon>Viridiplantae</taxon>
        <taxon>Streptophyta</taxon>
        <taxon>Embryophyta</taxon>
        <taxon>Tracheophyta</taxon>
        <taxon>Spermatophyta</taxon>
        <taxon>Magnoliopsida</taxon>
        <taxon>eudicotyledons</taxon>
        <taxon>Gunneridae</taxon>
        <taxon>Pentapetalae</taxon>
        <taxon>rosids</taxon>
        <taxon>Vitales</taxon>
        <taxon>Vitaceae</taxon>
        <taxon>Viteae</taxon>
        <taxon>Vitis</taxon>
    </lineage>
</organism>
<protein>
    <submittedName>
        <fullName evidence="2">Uncharacterized protein</fullName>
    </submittedName>
</protein>
<dbReference type="EMBL" id="QGNW01002577">
    <property type="protein sequence ID" value="RVW17443.1"/>
    <property type="molecule type" value="Genomic_DNA"/>
</dbReference>
<dbReference type="AlphaFoldDB" id="A0A438C2H6"/>
<evidence type="ECO:0000313" key="2">
    <source>
        <dbReference type="EMBL" id="RVW17443.1"/>
    </source>
</evidence>
<evidence type="ECO:0000256" key="1">
    <source>
        <dbReference type="SAM" id="MobiDB-lite"/>
    </source>
</evidence>
<proteinExistence type="predicted"/>
<gene>
    <name evidence="2" type="ORF">CK203_085540</name>
</gene>
<feature type="region of interest" description="Disordered" evidence="1">
    <location>
        <begin position="164"/>
        <end position="195"/>
    </location>
</feature>
<comment type="caution">
    <text evidence="2">The sequence shown here is derived from an EMBL/GenBank/DDBJ whole genome shotgun (WGS) entry which is preliminary data.</text>
</comment>
<dbReference type="Proteomes" id="UP000288805">
    <property type="component" value="Unassembled WGS sequence"/>
</dbReference>
<name>A0A438C2H6_VITVI</name>
<sequence length="210" mass="23429">MSVRGALLPPAQVVEDHFRISNVISILLVNDKPTPIEKLSHNATYFSKEQFNVGLRFPLPSLLKQFFHFTKIPPAFLHPNVVRVLMGCSVLDMLYHLDLSLLEIVFVYTIKMSQKERNLLAMVKKSKSFIIPILPCLAPQALVPDEHHVLKDLSCYEGPVIQPIQRPPNPPRASPAHSASTSASSYSVAGTEPEAKVKPVVSPIIYEEEE</sequence>